<name>A0A1X3DDD2_9NEIS</name>
<comment type="caution">
    <text evidence="8">The sequence shown here is derived from an EMBL/GenBank/DDBJ whole genome shotgun (WGS) entry which is preliminary data.</text>
</comment>
<evidence type="ECO:0000256" key="5">
    <source>
        <dbReference type="SAM" id="MobiDB-lite"/>
    </source>
</evidence>
<protein>
    <recommendedName>
        <fullName evidence="7">Translocation and assembly module TamB C-terminal domain-containing protein</fullName>
    </recommendedName>
</protein>
<keyword evidence="3 6" id="KW-1133">Transmembrane helix</keyword>
<keyword evidence="4 6" id="KW-0472">Membrane</keyword>
<evidence type="ECO:0000313" key="8">
    <source>
        <dbReference type="EMBL" id="OSI17959.1"/>
    </source>
</evidence>
<proteinExistence type="predicted"/>
<feature type="region of interest" description="Disordered" evidence="5">
    <location>
        <begin position="1"/>
        <end position="35"/>
    </location>
</feature>
<dbReference type="Proteomes" id="UP000193118">
    <property type="component" value="Unassembled WGS sequence"/>
</dbReference>
<evidence type="ECO:0000256" key="6">
    <source>
        <dbReference type="SAM" id="Phobius"/>
    </source>
</evidence>
<accession>A0A1X3DDD2</accession>
<gene>
    <name evidence="8" type="ORF">BWD09_04190</name>
</gene>
<reference evidence="9" key="1">
    <citation type="submission" date="2017-01" db="EMBL/GenBank/DDBJ databases">
        <authorList>
            <person name="Wolfgang W.J."/>
            <person name="Cole J."/>
            <person name="Wroblewski D."/>
            <person name="Mcginnis J."/>
            <person name="Musser K.A."/>
        </authorList>
    </citation>
    <scope>NUCLEOTIDE SEQUENCE [LARGE SCALE GENOMIC DNA]</scope>
    <source>
        <strain evidence="9">DSM 19151</strain>
    </source>
</reference>
<evidence type="ECO:0000259" key="7">
    <source>
        <dbReference type="Pfam" id="PF04357"/>
    </source>
</evidence>
<organism evidence="8 9">
    <name type="scientific">Neisseria dentiae</name>
    <dbReference type="NCBI Taxonomy" id="194197"/>
    <lineage>
        <taxon>Bacteria</taxon>
        <taxon>Pseudomonadati</taxon>
        <taxon>Pseudomonadota</taxon>
        <taxon>Betaproteobacteria</taxon>
        <taxon>Neisseriales</taxon>
        <taxon>Neisseriaceae</taxon>
        <taxon>Neisseria</taxon>
    </lineage>
</organism>
<keyword evidence="2 6" id="KW-0812">Transmembrane</keyword>
<evidence type="ECO:0000256" key="2">
    <source>
        <dbReference type="ARBA" id="ARBA00022692"/>
    </source>
</evidence>
<dbReference type="Pfam" id="PF04357">
    <property type="entry name" value="TamB"/>
    <property type="match status" value="1"/>
</dbReference>
<dbReference type="EMBL" id="MTBO01000006">
    <property type="protein sequence ID" value="OSI17959.1"/>
    <property type="molecule type" value="Genomic_DNA"/>
</dbReference>
<feature type="transmembrane region" description="Helical" evidence="6">
    <location>
        <begin position="45"/>
        <end position="67"/>
    </location>
</feature>
<evidence type="ECO:0000256" key="1">
    <source>
        <dbReference type="ARBA" id="ARBA00004167"/>
    </source>
</evidence>
<keyword evidence="9" id="KW-1185">Reference proteome</keyword>
<dbReference type="PANTHER" id="PTHR36985:SF1">
    <property type="entry name" value="TRANSLOCATION AND ASSEMBLY MODULE SUBUNIT TAMB"/>
    <property type="match status" value="1"/>
</dbReference>
<sequence length="1306" mass="140293">MQTGQYDMNRQPDATITPPEAAAAPDQNNGPSENRPKKSLWRRMLWAFLLVLLLLVAAVAGAAAWLAGTESGLRYGLYKIPSWFGVNISSKTLQGTLWKGFHGDGWRVETEGADIGITRFSFGWNPRELTQSKLHIKHLIAGDIQIVTKPVPPSEKKPASGLPESVSLPVEVALDKLETGKIGVGSRADRQTVYLNRLSASYVYNHQLHSLKLADLQTPWNTASGSATLGVKSPFALNAAIYGQGELDGQAIDAQTRLWGSLRDMETDIRIDGDNVRLHAESVLHPFAAKLNDKIKLVQVKGFNINPQAFLSTLPKSLLEFDATVVPSFEKGLALEGSIDLANHGAAAADAGGIPVRELIGNFTVNENGLIKIQDTSVKLMQKGTVNLAGNIDTAKQQLALAAALRNISAADAVQQKLDGSLDGTITLGGAFRNLETGWDLNTGNALSDGLIQMQTDAENGQQTLLFKRARIRPANGGEINAEGSLELFKNQALKLAVTSKNFNPAKLNKQFPEGNVNGTANLNGEITNQKYGGKMQFGPSTLSGVALRGSADVLYENGHLARAVTDILLGSNSIKTNGSFGKKSDRLNIDINAPDLGRFGFGMGGLLTAKGYIAGEPKQLEADLTGQARKLRITGVAQADSLDFKLKGSPDYTRPLNIELKGNRISVGGSQPTVIDAVNLFVNGTGRNHRIHGGGSLALDGKPYKLEIDANGGLDNKQQWKGTLSVLDISGAFNLKLQNRINLEAGAERVAMTAARWSAMGGSLNLENFVWDKKNGITTKGSANNLEIAQLHNFYTPPVRHNLVLAGDWDLSYSQNARGYLNIRRQSGDVELPYRKQMLGLGTLSLNTRFQNGRIDSTLDGVTGYGKLDGNLVISQQFGNDIKLAPVSGKISISAPNLETFRNFLPVGQSLRGNLLGVATIGGRVGQPQFNGTLNGNDLYYRNQDLGLILDNGILRSRIQGQTWIIDNLRFHRGGTVELKGTVGLNNAEPNVNVDLAFNKYNALDKPNRRLTLSGNAKMLYTETNGVTLTGTLKADAGHFGFQKSSMPTLDDDVVVLGQPEKAPVAPTPISMDLVLDLNNNLRFSGEGLDVTLGGQLRLTAKPGETVQGVGTVTVVKGRYKAYGQDLDITKGHISFVGPLSDPNLNIRAERRLSPVGAGVEVLGSLNNPRISLVADEAMSEKDKLSWLILNRASSGSDGDEAALSAAAGAFLAGRVNDKLGLVDDFGFTSKRSRNAQTGELNPAEQVLTVGKQLTNNLYMGYEYGVGSAEQSVKLVYQLSRAVQAVARIGNVSWGGEVKYSIRFD</sequence>
<feature type="compositionally biased region" description="Low complexity" evidence="5">
    <location>
        <begin position="12"/>
        <end position="26"/>
    </location>
</feature>
<dbReference type="PANTHER" id="PTHR36985">
    <property type="entry name" value="TRANSLOCATION AND ASSEMBLY MODULE SUBUNIT TAMB"/>
    <property type="match status" value="1"/>
</dbReference>
<evidence type="ECO:0000313" key="9">
    <source>
        <dbReference type="Proteomes" id="UP000193118"/>
    </source>
</evidence>
<dbReference type="STRING" id="194197.BWD09_04190"/>
<comment type="subcellular location">
    <subcellularLocation>
        <location evidence="1">Membrane</location>
        <topology evidence="1">Single-pass membrane protein</topology>
    </subcellularLocation>
</comment>
<dbReference type="GO" id="GO:0009306">
    <property type="term" value="P:protein secretion"/>
    <property type="evidence" value="ECO:0007669"/>
    <property type="project" value="InterPro"/>
</dbReference>
<dbReference type="InterPro" id="IPR007452">
    <property type="entry name" value="TamB_C"/>
</dbReference>
<feature type="domain" description="Translocation and assembly module TamB C-terminal" evidence="7">
    <location>
        <begin position="973"/>
        <end position="1305"/>
    </location>
</feature>
<evidence type="ECO:0000256" key="3">
    <source>
        <dbReference type="ARBA" id="ARBA00022989"/>
    </source>
</evidence>
<dbReference type="GO" id="GO:0005886">
    <property type="term" value="C:plasma membrane"/>
    <property type="evidence" value="ECO:0007669"/>
    <property type="project" value="InterPro"/>
</dbReference>
<evidence type="ECO:0000256" key="4">
    <source>
        <dbReference type="ARBA" id="ARBA00023136"/>
    </source>
</evidence>